<dbReference type="RefSeq" id="WP_224753402.1">
    <property type="nucleotide sequence ID" value="NZ_JACXZA010000002.1"/>
</dbReference>
<reference evidence="2 3" key="1">
    <citation type="submission" date="2020-09" db="EMBL/GenBank/DDBJ databases">
        <title>Paenibacillus sp. strain PR3 16S rRNA gene Genome sequencing and assembly.</title>
        <authorList>
            <person name="Kim J."/>
        </authorList>
    </citation>
    <scope>NUCLEOTIDE SEQUENCE [LARGE SCALE GENOMIC DNA]</scope>
    <source>
        <strain evidence="2 3">PR3</strain>
    </source>
</reference>
<dbReference type="EMBL" id="JACXZA010000002">
    <property type="protein sequence ID" value="MBD3918626.1"/>
    <property type="molecule type" value="Genomic_DNA"/>
</dbReference>
<organism evidence="2 3">
    <name type="scientific">Paenibacillus terricola</name>
    <dbReference type="NCBI Taxonomy" id="2763503"/>
    <lineage>
        <taxon>Bacteria</taxon>
        <taxon>Bacillati</taxon>
        <taxon>Bacillota</taxon>
        <taxon>Bacilli</taxon>
        <taxon>Bacillales</taxon>
        <taxon>Paenibacillaceae</taxon>
        <taxon>Paenibacillus</taxon>
    </lineage>
</organism>
<keyword evidence="1" id="KW-0812">Transmembrane</keyword>
<comment type="caution">
    <text evidence="2">The sequence shown here is derived from an EMBL/GenBank/DDBJ whole genome shotgun (WGS) entry which is preliminary data.</text>
</comment>
<proteinExistence type="predicted"/>
<keyword evidence="1" id="KW-0472">Membrane</keyword>
<feature type="transmembrane region" description="Helical" evidence="1">
    <location>
        <begin position="12"/>
        <end position="29"/>
    </location>
</feature>
<accession>A0ABR8MRL5</accession>
<evidence type="ECO:0000313" key="2">
    <source>
        <dbReference type="EMBL" id="MBD3918626.1"/>
    </source>
</evidence>
<sequence length="240" mass="27302">MSSERVDTAIRIPKLLSISVVVIVLIVLWCQHRLEVEEANRNSIKQLYQAKTDLAFRTFIQETPSYKPLADVFDAISKVKDTDTPALIQKLLDAAKEQGESMNERLLLLIEFCDDTTDNADPQLMINRSIMTSSKQQELFMLAFRGNIWNAAYNASYRYWKAKPKVLDTRTKQTMADVAAELHELEATMTLLKKSADFAASQDDPAADIELKRRFVKDIEPTLTKLADIQEAYNAQPQTK</sequence>
<keyword evidence="3" id="KW-1185">Reference proteome</keyword>
<name>A0ABR8MRL5_9BACL</name>
<dbReference type="Proteomes" id="UP000609346">
    <property type="component" value="Unassembled WGS sequence"/>
</dbReference>
<protein>
    <submittedName>
        <fullName evidence="2">Uncharacterized protein</fullName>
    </submittedName>
</protein>
<evidence type="ECO:0000256" key="1">
    <source>
        <dbReference type="SAM" id="Phobius"/>
    </source>
</evidence>
<gene>
    <name evidence="2" type="ORF">H8B09_07685</name>
</gene>
<keyword evidence="1" id="KW-1133">Transmembrane helix</keyword>
<evidence type="ECO:0000313" key="3">
    <source>
        <dbReference type="Proteomes" id="UP000609346"/>
    </source>
</evidence>